<keyword evidence="2 13" id="KW-0963">Cytoplasm</keyword>
<evidence type="ECO:0000256" key="9">
    <source>
        <dbReference type="ARBA" id="ARBA00037922"/>
    </source>
</evidence>
<evidence type="ECO:0000256" key="8">
    <source>
        <dbReference type="ARBA" id="ARBA00023154"/>
    </source>
</evidence>
<sequence>MTSRVAIIGATGKMGQLAARLVHETDGFELVAELDSSSALEQMLGVDGAKTDIAIDFTHPGVSPGVVDFALEHGLSVLVGTSGWSADAVATLSRRVDALGTDAAVLIVPNFSVGSVLGTALSTLAARFFDSIEIIEAHHAGKIDSPSGTAVRTAERIAEARGLLGPVEAPHTDQRARGQKVDGIPIHSLRLSGLLARQEVILGGVGETLTVRHDTLSSSSYEQGIVLALRALPGLSGVTVGLDGLLNLGLPDAASPIAPLGDAADAEAVAGGVASAAGSAL</sequence>
<dbReference type="GO" id="GO:0051287">
    <property type="term" value="F:NAD binding"/>
    <property type="evidence" value="ECO:0007669"/>
    <property type="project" value="UniProtKB-UniRule"/>
</dbReference>
<gene>
    <name evidence="13" type="primary">dapB</name>
    <name evidence="16" type="ORF">EV379_2091</name>
</gene>
<comment type="similarity">
    <text evidence="1 13">Belongs to the DapB family.</text>
</comment>
<dbReference type="Proteomes" id="UP000291483">
    <property type="component" value="Unassembled WGS sequence"/>
</dbReference>
<keyword evidence="7 13" id="KW-0520">NAD</keyword>
<dbReference type="UniPathway" id="UPA00034">
    <property type="reaction ID" value="UER00018"/>
</dbReference>
<dbReference type="Pfam" id="PF01113">
    <property type="entry name" value="DapB_N"/>
    <property type="match status" value="1"/>
</dbReference>
<evidence type="ECO:0000256" key="2">
    <source>
        <dbReference type="ARBA" id="ARBA00022490"/>
    </source>
</evidence>
<feature type="domain" description="Dihydrodipicolinate reductase N-terminal" evidence="14">
    <location>
        <begin position="4"/>
        <end position="111"/>
    </location>
</feature>
<accession>A0A4Q8ANX3</accession>
<comment type="caution">
    <text evidence="16">The sequence shown here is derived from an EMBL/GenBank/DDBJ whole genome shotgun (WGS) entry which is preliminary data.</text>
</comment>
<comment type="caution">
    <text evidence="13">Lacks conserved residue(s) required for the propagation of feature annotation.</text>
</comment>
<dbReference type="PROSITE" id="PS01298">
    <property type="entry name" value="DAPB"/>
    <property type="match status" value="1"/>
</dbReference>
<protein>
    <recommendedName>
        <fullName evidence="10 13">4-hydroxy-tetrahydrodipicolinate reductase</fullName>
        <shortName evidence="13">HTPA reductase</shortName>
        <ecNumber evidence="10 13">1.17.1.8</ecNumber>
    </recommendedName>
</protein>
<dbReference type="GO" id="GO:0019877">
    <property type="term" value="P:diaminopimelate biosynthetic process"/>
    <property type="evidence" value="ECO:0007669"/>
    <property type="project" value="UniProtKB-UniRule"/>
</dbReference>
<feature type="binding site" evidence="13">
    <location>
        <begin position="80"/>
        <end position="82"/>
    </location>
    <ligand>
        <name>NAD(+)</name>
        <dbReference type="ChEBI" id="CHEBI:57540"/>
    </ligand>
</feature>
<reference evidence="16 17" key="1">
    <citation type="submission" date="2019-02" db="EMBL/GenBank/DDBJ databases">
        <title>Sequencing the genomes of 1000 actinobacteria strains.</title>
        <authorList>
            <person name="Klenk H.-P."/>
        </authorList>
    </citation>
    <scope>NUCLEOTIDE SEQUENCE [LARGE SCALE GENOMIC DNA]</scope>
    <source>
        <strain evidence="16 17">DSM 18319</strain>
    </source>
</reference>
<comment type="subunit">
    <text evidence="13">Homotetramer.</text>
</comment>
<dbReference type="PANTHER" id="PTHR20836">
    <property type="entry name" value="DIHYDRODIPICOLINATE REDUCTASE"/>
    <property type="match status" value="1"/>
</dbReference>
<dbReference type="SUPFAM" id="SSF51735">
    <property type="entry name" value="NAD(P)-binding Rossmann-fold domains"/>
    <property type="match status" value="1"/>
</dbReference>
<comment type="catalytic activity">
    <reaction evidence="11 13">
        <text>(S)-2,3,4,5-tetrahydrodipicolinate + NADP(+) + H2O = (2S,4S)-4-hydroxy-2,3,4,5-tetrahydrodipicolinate + NADPH + H(+)</text>
        <dbReference type="Rhea" id="RHEA:35331"/>
        <dbReference type="ChEBI" id="CHEBI:15377"/>
        <dbReference type="ChEBI" id="CHEBI:15378"/>
        <dbReference type="ChEBI" id="CHEBI:16845"/>
        <dbReference type="ChEBI" id="CHEBI:57783"/>
        <dbReference type="ChEBI" id="CHEBI:58349"/>
        <dbReference type="ChEBI" id="CHEBI:67139"/>
        <dbReference type="EC" id="1.17.1.8"/>
    </reaction>
</comment>
<evidence type="ECO:0000256" key="11">
    <source>
        <dbReference type="ARBA" id="ARBA00049080"/>
    </source>
</evidence>
<dbReference type="CDD" id="cd02274">
    <property type="entry name" value="DHDPR_N"/>
    <property type="match status" value="1"/>
</dbReference>
<dbReference type="InterPro" id="IPR022663">
    <property type="entry name" value="DapB_C"/>
</dbReference>
<evidence type="ECO:0000256" key="5">
    <source>
        <dbReference type="ARBA" id="ARBA00022915"/>
    </source>
</evidence>
<feature type="binding site" evidence="13">
    <location>
        <position position="41"/>
    </location>
    <ligand>
        <name>NAD(+)</name>
        <dbReference type="ChEBI" id="CHEBI:57540"/>
    </ligand>
</feature>
<evidence type="ECO:0000256" key="3">
    <source>
        <dbReference type="ARBA" id="ARBA00022605"/>
    </source>
</evidence>
<feature type="binding site" evidence="13">
    <location>
        <position position="139"/>
    </location>
    <ligand>
        <name>(S)-2,3,4,5-tetrahydrodipicolinate</name>
        <dbReference type="ChEBI" id="CHEBI:16845"/>
    </ligand>
</feature>
<dbReference type="InterPro" id="IPR023940">
    <property type="entry name" value="DHDPR_bac"/>
</dbReference>
<dbReference type="GO" id="GO:0008839">
    <property type="term" value="F:4-hydroxy-tetrahydrodipicolinate reductase"/>
    <property type="evidence" value="ECO:0007669"/>
    <property type="project" value="UniProtKB-UniRule"/>
</dbReference>
<keyword evidence="8 13" id="KW-0457">Lysine biosynthesis</keyword>
<dbReference type="PIRSF" id="PIRSF000161">
    <property type="entry name" value="DHPR"/>
    <property type="match status" value="1"/>
</dbReference>
<evidence type="ECO:0000259" key="15">
    <source>
        <dbReference type="Pfam" id="PF05173"/>
    </source>
</evidence>
<dbReference type="GO" id="GO:0009089">
    <property type="term" value="P:lysine biosynthetic process via diaminopimelate"/>
    <property type="evidence" value="ECO:0007669"/>
    <property type="project" value="UniProtKB-UniRule"/>
</dbReference>
<dbReference type="GO" id="GO:0050661">
    <property type="term" value="F:NADP binding"/>
    <property type="evidence" value="ECO:0007669"/>
    <property type="project" value="UniProtKB-UniRule"/>
</dbReference>
<evidence type="ECO:0000256" key="7">
    <source>
        <dbReference type="ARBA" id="ARBA00023027"/>
    </source>
</evidence>
<proteinExistence type="inferred from homology"/>
<dbReference type="AlphaFoldDB" id="A0A4Q8ANX3"/>
<evidence type="ECO:0000256" key="13">
    <source>
        <dbReference type="HAMAP-Rule" id="MF_00102"/>
    </source>
</evidence>
<comment type="caution">
    <text evidence="13">Was originally thought to be a dihydrodipicolinate reductase (DHDPR), catalyzing the conversion of dihydrodipicolinate to tetrahydrodipicolinate. However, it was shown in E.coli that the substrate of the enzymatic reaction is not dihydrodipicolinate (DHDP) but in fact (2S,4S)-4-hydroxy-2,3,4,5-tetrahydrodipicolinic acid (HTPA), the product released by the DapA-catalyzed reaction.</text>
</comment>
<dbReference type="Gene3D" id="3.40.50.720">
    <property type="entry name" value="NAD(P)-binding Rossmann-like Domain"/>
    <property type="match status" value="1"/>
</dbReference>
<keyword evidence="6 13" id="KW-0560">Oxidoreductase</keyword>
<evidence type="ECO:0000256" key="6">
    <source>
        <dbReference type="ARBA" id="ARBA00023002"/>
    </source>
</evidence>
<name>A0A4Q8ANX3_9MICO</name>
<dbReference type="InterPro" id="IPR036291">
    <property type="entry name" value="NAD(P)-bd_dom_sf"/>
</dbReference>
<dbReference type="FunFam" id="3.30.360.10:FF:000009">
    <property type="entry name" value="4-hydroxy-tetrahydrodipicolinate reductase"/>
    <property type="match status" value="1"/>
</dbReference>
<dbReference type="RefSeq" id="WP_130506059.1">
    <property type="nucleotide sequence ID" value="NZ_SHLC01000001.1"/>
</dbReference>
<feature type="binding site" evidence="13">
    <location>
        <begin position="148"/>
        <end position="149"/>
    </location>
    <ligand>
        <name>(S)-2,3,4,5-tetrahydrodipicolinate</name>
        <dbReference type="ChEBI" id="CHEBI:16845"/>
    </ligand>
</feature>
<dbReference type="HAMAP" id="MF_00102">
    <property type="entry name" value="DapB"/>
    <property type="match status" value="1"/>
</dbReference>
<dbReference type="PANTHER" id="PTHR20836:SF0">
    <property type="entry name" value="4-HYDROXY-TETRAHYDRODIPICOLINATE REDUCTASE 1, CHLOROPLASTIC-RELATED"/>
    <property type="match status" value="1"/>
</dbReference>
<evidence type="ECO:0000313" key="17">
    <source>
        <dbReference type="Proteomes" id="UP000291483"/>
    </source>
</evidence>
<evidence type="ECO:0000256" key="4">
    <source>
        <dbReference type="ARBA" id="ARBA00022857"/>
    </source>
</evidence>
<evidence type="ECO:0000256" key="1">
    <source>
        <dbReference type="ARBA" id="ARBA00006642"/>
    </source>
</evidence>
<dbReference type="GO" id="GO:0016726">
    <property type="term" value="F:oxidoreductase activity, acting on CH or CH2 groups, NAD or NADP as acceptor"/>
    <property type="evidence" value="ECO:0007669"/>
    <property type="project" value="UniProtKB-UniRule"/>
</dbReference>
<feature type="domain" description="Dihydrodipicolinate reductase C-terminal" evidence="15">
    <location>
        <begin position="117"/>
        <end position="232"/>
    </location>
</feature>
<evidence type="ECO:0000313" key="16">
    <source>
        <dbReference type="EMBL" id="RZU65753.1"/>
    </source>
</evidence>
<dbReference type="OrthoDB" id="9790352at2"/>
<keyword evidence="5 13" id="KW-0220">Diaminopimelate biosynthesis</keyword>
<dbReference type="EMBL" id="SHLC01000001">
    <property type="protein sequence ID" value="RZU65753.1"/>
    <property type="molecule type" value="Genomic_DNA"/>
</dbReference>
<dbReference type="SUPFAM" id="SSF55347">
    <property type="entry name" value="Glyceraldehyde-3-phosphate dehydrogenase-like, C-terminal domain"/>
    <property type="match status" value="1"/>
</dbReference>
<dbReference type="Pfam" id="PF05173">
    <property type="entry name" value="DapB_C"/>
    <property type="match status" value="1"/>
</dbReference>
<comment type="subcellular location">
    <subcellularLocation>
        <location evidence="13">Cytoplasm</location>
    </subcellularLocation>
</comment>
<evidence type="ECO:0000256" key="12">
    <source>
        <dbReference type="ARBA" id="ARBA00049396"/>
    </source>
</evidence>
<dbReference type="EC" id="1.17.1.8" evidence="10 13"/>
<feature type="active site" description="Proton donor/acceptor" evidence="13">
    <location>
        <position position="138"/>
    </location>
</feature>
<comment type="catalytic activity">
    <reaction evidence="12 13">
        <text>(S)-2,3,4,5-tetrahydrodipicolinate + NAD(+) + H2O = (2S,4S)-4-hydroxy-2,3,4,5-tetrahydrodipicolinate + NADH + H(+)</text>
        <dbReference type="Rhea" id="RHEA:35323"/>
        <dbReference type="ChEBI" id="CHEBI:15377"/>
        <dbReference type="ChEBI" id="CHEBI:15378"/>
        <dbReference type="ChEBI" id="CHEBI:16845"/>
        <dbReference type="ChEBI" id="CHEBI:57540"/>
        <dbReference type="ChEBI" id="CHEBI:57945"/>
        <dbReference type="ChEBI" id="CHEBI:67139"/>
        <dbReference type="EC" id="1.17.1.8"/>
    </reaction>
</comment>
<evidence type="ECO:0000259" key="14">
    <source>
        <dbReference type="Pfam" id="PF01113"/>
    </source>
</evidence>
<dbReference type="InterPro" id="IPR022664">
    <property type="entry name" value="DapB_N_CS"/>
</dbReference>
<comment type="pathway">
    <text evidence="9 13">Amino-acid biosynthesis; L-lysine biosynthesis via DAP pathway; (S)-tetrahydrodipicolinate from L-aspartate: step 4/4.</text>
</comment>
<evidence type="ECO:0000256" key="10">
    <source>
        <dbReference type="ARBA" id="ARBA00038983"/>
    </source>
</evidence>
<organism evidence="16 17">
    <name type="scientific">Microterricola gilva</name>
    <dbReference type="NCBI Taxonomy" id="393267"/>
    <lineage>
        <taxon>Bacteria</taxon>
        <taxon>Bacillati</taxon>
        <taxon>Actinomycetota</taxon>
        <taxon>Actinomycetes</taxon>
        <taxon>Micrococcales</taxon>
        <taxon>Microbacteriaceae</taxon>
        <taxon>Microterricola</taxon>
    </lineage>
</organism>
<keyword evidence="4 13" id="KW-0521">NADP</keyword>
<keyword evidence="17" id="KW-1185">Reference proteome</keyword>
<dbReference type="Gene3D" id="3.30.360.10">
    <property type="entry name" value="Dihydrodipicolinate Reductase, domain 2"/>
    <property type="match status" value="1"/>
</dbReference>
<feature type="binding site" evidence="13">
    <location>
        <begin position="108"/>
        <end position="111"/>
    </location>
    <ligand>
        <name>NAD(+)</name>
        <dbReference type="ChEBI" id="CHEBI:57540"/>
    </ligand>
</feature>
<dbReference type="InterPro" id="IPR000846">
    <property type="entry name" value="DapB_N"/>
</dbReference>
<keyword evidence="3 13" id="KW-0028">Amino-acid biosynthesis</keyword>
<dbReference type="GO" id="GO:0005829">
    <property type="term" value="C:cytosol"/>
    <property type="evidence" value="ECO:0007669"/>
    <property type="project" value="TreeGrafter"/>
</dbReference>
<feature type="active site" description="Proton donor" evidence="13">
    <location>
        <position position="142"/>
    </location>
</feature>
<comment type="function">
    <text evidence="13">Catalyzes the conversion of 4-hydroxy-tetrahydrodipicolinate (HTPA) to tetrahydrodipicolinate.</text>
</comment>
<dbReference type="NCBIfam" id="TIGR00036">
    <property type="entry name" value="dapB"/>
    <property type="match status" value="1"/>
</dbReference>
<feature type="binding site" evidence="13">
    <location>
        <begin position="9"/>
        <end position="14"/>
    </location>
    <ligand>
        <name>NAD(+)</name>
        <dbReference type="ChEBI" id="CHEBI:57540"/>
    </ligand>
</feature>